<organism evidence="1 2">
    <name type="scientific">Eleutherodactylus coqui</name>
    <name type="common">Puerto Rican coqui</name>
    <dbReference type="NCBI Taxonomy" id="57060"/>
    <lineage>
        <taxon>Eukaryota</taxon>
        <taxon>Metazoa</taxon>
        <taxon>Chordata</taxon>
        <taxon>Craniata</taxon>
        <taxon>Vertebrata</taxon>
        <taxon>Euteleostomi</taxon>
        <taxon>Amphibia</taxon>
        <taxon>Batrachia</taxon>
        <taxon>Anura</taxon>
        <taxon>Neobatrachia</taxon>
        <taxon>Hyloidea</taxon>
        <taxon>Eleutherodactylidae</taxon>
        <taxon>Eleutherodactylinae</taxon>
        <taxon>Eleutherodactylus</taxon>
        <taxon>Eleutherodactylus</taxon>
    </lineage>
</organism>
<sequence>MTCYGKAIPHTKLRYPLADEKTTARSISVQALHGRLLLKSVEAVRTCSLMSILDWPQVPASSPIGSGNSVLRMCDGWTIHSLEKERRRQVRGVTGHGQGWIPLSESRPAVCIRP</sequence>
<evidence type="ECO:0000313" key="1">
    <source>
        <dbReference type="EMBL" id="KAG9460192.1"/>
    </source>
</evidence>
<evidence type="ECO:0000313" key="2">
    <source>
        <dbReference type="Proteomes" id="UP000770717"/>
    </source>
</evidence>
<accession>A0A8J6C1M4</accession>
<reference evidence="1" key="1">
    <citation type="thesis" date="2020" institute="ProQuest LLC" country="789 East Eisenhower Parkway, Ann Arbor, MI, USA">
        <title>Comparative Genomics and Chromosome Evolution.</title>
        <authorList>
            <person name="Mudd A.B."/>
        </authorList>
    </citation>
    <scope>NUCLEOTIDE SEQUENCE</scope>
    <source>
        <strain evidence="1">HN-11 Male</strain>
        <tissue evidence="1">Kidney and liver</tissue>
    </source>
</reference>
<keyword evidence="2" id="KW-1185">Reference proteome</keyword>
<dbReference type="Proteomes" id="UP000770717">
    <property type="component" value="Unassembled WGS sequence"/>
</dbReference>
<comment type="caution">
    <text evidence="1">The sequence shown here is derived from an EMBL/GenBank/DDBJ whole genome shotgun (WGS) entry which is preliminary data.</text>
</comment>
<dbReference type="AlphaFoldDB" id="A0A8J6C1M4"/>
<name>A0A8J6C1M4_ELECQ</name>
<gene>
    <name evidence="1" type="ORF">GDO78_013662</name>
</gene>
<dbReference type="EMBL" id="WNTK01101861">
    <property type="protein sequence ID" value="KAG9460192.1"/>
    <property type="molecule type" value="Genomic_DNA"/>
</dbReference>
<proteinExistence type="predicted"/>
<protein>
    <submittedName>
        <fullName evidence="1">Uncharacterized protein</fullName>
    </submittedName>
</protein>